<evidence type="ECO:0000256" key="3">
    <source>
        <dbReference type="ARBA" id="ARBA00023008"/>
    </source>
</evidence>
<dbReference type="AlphaFoldDB" id="A0A1I2HX22"/>
<dbReference type="GO" id="GO:0016491">
    <property type="term" value="F:oxidoreductase activity"/>
    <property type="evidence" value="ECO:0007669"/>
    <property type="project" value="UniProtKB-KW"/>
</dbReference>
<dbReference type="EMBL" id="FONS01000009">
    <property type="protein sequence ID" value="SFF33176.1"/>
    <property type="molecule type" value="Genomic_DNA"/>
</dbReference>
<dbReference type="PANTHER" id="PTHR11709:SF394">
    <property type="entry name" value="FI03373P-RELATED"/>
    <property type="match status" value="1"/>
</dbReference>
<keyword evidence="2" id="KW-0560">Oxidoreductase</keyword>
<evidence type="ECO:0000313" key="6">
    <source>
        <dbReference type="Proteomes" id="UP000183129"/>
    </source>
</evidence>
<evidence type="ECO:0000313" key="5">
    <source>
        <dbReference type="EMBL" id="SFF33176.1"/>
    </source>
</evidence>
<keyword evidence="3" id="KW-0186">Copper</keyword>
<sequence length="166" mass="19177">MIRYKKISIRILQTVLILLCTQTLFAQKVVRYELYVKDTLVNYAGKEKRAIAVNGQIPMPTLTFTEGDTAEIVVHNQLKESTSLHWHGVFLPNKEDGVPWLTQKPIAPGTTYTYRFPIIQHGTHWYHSHSGLQEQIGMYGSFIMKKEVMIKHLEMVLMICQPSLLY</sequence>
<dbReference type="Proteomes" id="UP000183129">
    <property type="component" value="Unassembled WGS sequence"/>
</dbReference>
<proteinExistence type="predicted"/>
<reference evidence="5 6" key="1">
    <citation type="submission" date="2016-10" db="EMBL/GenBank/DDBJ databases">
        <authorList>
            <person name="de Groot N.N."/>
        </authorList>
    </citation>
    <scope>NUCLEOTIDE SEQUENCE [LARGE SCALE GENOMIC DNA]</scope>
    <source>
        <strain evidence="5 6">ATCC 51969</strain>
    </source>
</reference>
<feature type="domain" description="Plastocyanin-like" evidence="4">
    <location>
        <begin position="37"/>
        <end position="146"/>
    </location>
</feature>
<name>A0A1I2HX22_9SPHI</name>
<gene>
    <name evidence="5" type="ORF">SAMN03003324_03371</name>
</gene>
<evidence type="ECO:0000256" key="2">
    <source>
        <dbReference type="ARBA" id="ARBA00023002"/>
    </source>
</evidence>
<protein>
    <submittedName>
        <fullName evidence="5">Multicopper oxidase</fullName>
    </submittedName>
</protein>
<dbReference type="PANTHER" id="PTHR11709">
    <property type="entry name" value="MULTI-COPPER OXIDASE"/>
    <property type="match status" value="1"/>
</dbReference>
<dbReference type="Gene3D" id="2.60.40.420">
    <property type="entry name" value="Cupredoxins - blue copper proteins"/>
    <property type="match status" value="1"/>
</dbReference>
<dbReference type="InterPro" id="IPR045087">
    <property type="entry name" value="Cu-oxidase_fam"/>
</dbReference>
<dbReference type="InterPro" id="IPR011707">
    <property type="entry name" value="Cu-oxidase-like_N"/>
</dbReference>
<dbReference type="RefSeq" id="WP_234797579.1">
    <property type="nucleotide sequence ID" value="NZ_FONS01000009.1"/>
</dbReference>
<accession>A0A1I2HX22</accession>
<dbReference type="InterPro" id="IPR034284">
    <property type="entry name" value="CuRO_1_CopA"/>
</dbReference>
<dbReference type="GO" id="GO:0005507">
    <property type="term" value="F:copper ion binding"/>
    <property type="evidence" value="ECO:0007669"/>
    <property type="project" value="InterPro"/>
</dbReference>
<dbReference type="InterPro" id="IPR008972">
    <property type="entry name" value="Cupredoxin"/>
</dbReference>
<evidence type="ECO:0000259" key="4">
    <source>
        <dbReference type="Pfam" id="PF07732"/>
    </source>
</evidence>
<dbReference type="CDD" id="cd13848">
    <property type="entry name" value="CuRO_1_CopA"/>
    <property type="match status" value="1"/>
</dbReference>
<organism evidence="5 6">
    <name type="scientific">Pedobacter antarcticus</name>
    <dbReference type="NCBI Taxonomy" id="34086"/>
    <lineage>
        <taxon>Bacteria</taxon>
        <taxon>Pseudomonadati</taxon>
        <taxon>Bacteroidota</taxon>
        <taxon>Sphingobacteriia</taxon>
        <taxon>Sphingobacteriales</taxon>
        <taxon>Sphingobacteriaceae</taxon>
        <taxon>Pedobacter</taxon>
    </lineage>
</organism>
<dbReference type="Pfam" id="PF07732">
    <property type="entry name" value="Cu-oxidase_3"/>
    <property type="match status" value="1"/>
</dbReference>
<evidence type="ECO:0000256" key="1">
    <source>
        <dbReference type="ARBA" id="ARBA00022723"/>
    </source>
</evidence>
<keyword evidence="1" id="KW-0479">Metal-binding</keyword>
<dbReference type="SUPFAM" id="SSF49503">
    <property type="entry name" value="Cupredoxins"/>
    <property type="match status" value="1"/>
</dbReference>